<evidence type="ECO:0000256" key="9">
    <source>
        <dbReference type="ARBA" id="ARBA00022963"/>
    </source>
</evidence>
<evidence type="ECO:0000256" key="4">
    <source>
        <dbReference type="ARBA" id="ARBA00008664"/>
    </source>
</evidence>
<dbReference type="Pfam" id="PF13091">
    <property type="entry name" value="PLDc_2"/>
    <property type="match status" value="1"/>
</dbReference>
<reference evidence="14" key="1">
    <citation type="submission" date="2023-07" db="EMBL/GenBank/DDBJ databases">
        <title>Genome sequencing of Purple Non-Sulfur Bacteria from various extreme environments.</title>
        <authorList>
            <person name="Mayer M."/>
        </authorList>
    </citation>
    <scope>NUCLEOTIDE SEQUENCE [LARGE SCALE GENOMIC DNA]</scope>
    <source>
        <strain evidence="14">DSM 17935</strain>
    </source>
</reference>
<dbReference type="Proteomes" id="UP001209755">
    <property type="component" value="Unassembled WGS sequence"/>
</dbReference>
<organism evidence="13 14">
    <name type="scientific">Rhodobium gokarnense</name>
    <dbReference type="NCBI Taxonomy" id="364296"/>
    <lineage>
        <taxon>Bacteria</taxon>
        <taxon>Pseudomonadati</taxon>
        <taxon>Pseudomonadota</taxon>
        <taxon>Alphaproteobacteria</taxon>
        <taxon>Hyphomicrobiales</taxon>
        <taxon>Rhodobiaceae</taxon>
        <taxon>Rhodobium</taxon>
    </lineage>
</organism>
<comment type="function">
    <text evidence="2">Could be a virulence factor.</text>
</comment>
<proteinExistence type="inferred from homology"/>
<evidence type="ECO:0000313" key="14">
    <source>
        <dbReference type="Proteomes" id="UP001209755"/>
    </source>
</evidence>
<evidence type="ECO:0000256" key="5">
    <source>
        <dbReference type="ARBA" id="ARBA00012027"/>
    </source>
</evidence>
<dbReference type="CDD" id="cd09128">
    <property type="entry name" value="PLDc_unchar1_2"/>
    <property type="match status" value="1"/>
</dbReference>
<dbReference type="InterPro" id="IPR043504">
    <property type="entry name" value="Peptidase_S1_PA_chymotrypsin"/>
</dbReference>
<evidence type="ECO:0000256" key="2">
    <source>
        <dbReference type="ARBA" id="ARBA00003145"/>
    </source>
</evidence>
<feature type="domain" description="PLD phosphodiesterase" evidence="12">
    <location>
        <begin position="809"/>
        <end position="831"/>
    </location>
</feature>
<comment type="catalytic activity">
    <reaction evidence="1">
        <text>a 1,2-diacyl-sn-glycero-3-phosphocholine + H2O = a 1,2-diacyl-sn-glycero-3-phosphate + choline + H(+)</text>
        <dbReference type="Rhea" id="RHEA:14445"/>
        <dbReference type="ChEBI" id="CHEBI:15354"/>
        <dbReference type="ChEBI" id="CHEBI:15377"/>
        <dbReference type="ChEBI" id="CHEBI:15378"/>
        <dbReference type="ChEBI" id="CHEBI:57643"/>
        <dbReference type="ChEBI" id="CHEBI:58608"/>
        <dbReference type="EC" id="3.1.4.4"/>
    </reaction>
</comment>
<keyword evidence="8" id="KW-0378">Hydrolase</keyword>
<dbReference type="CDD" id="cd00138">
    <property type="entry name" value="PLDc_SF"/>
    <property type="match status" value="1"/>
</dbReference>
<evidence type="ECO:0000256" key="11">
    <source>
        <dbReference type="ARBA" id="ARBA00029594"/>
    </source>
</evidence>
<evidence type="ECO:0000256" key="6">
    <source>
        <dbReference type="ARBA" id="ARBA00018392"/>
    </source>
</evidence>
<evidence type="ECO:0000256" key="1">
    <source>
        <dbReference type="ARBA" id="ARBA00000798"/>
    </source>
</evidence>
<dbReference type="Pfam" id="PF13365">
    <property type="entry name" value="Trypsin_2"/>
    <property type="match status" value="1"/>
</dbReference>
<keyword evidence="10" id="KW-0443">Lipid metabolism</keyword>
<dbReference type="PANTHER" id="PTHR43856:SF1">
    <property type="entry name" value="MITOCHONDRIAL CARDIOLIPIN HYDROLASE"/>
    <property type="match status" value="1"/>
</dbReference>
<dbReference type="InterPro" id="IPR009003">
    <property type="entry name" value="Peptidase_S1_PA"/>
</dbReference>
<dbReference type="EMBL" id="JAOQNS010000009">
    <property type="protein sequence ID" value="MCW2308890.1"/>
    <property type="molecule type" value="Genomic_DNA"/>
</dbReference>
<dbReference type="EC" id="3.1.4.4" evidence="5"/>
<dbReference type="InterPro" id="IPR051406">
    <property type="entry name" value="PLD_domain"/>
</dbReference>
<protein>
    <recommendedName>
        <fullName evidence="6">Phospholipase D</fullName>
        <ecNumber evidence="5">3.1.4.4</ecNumber>
    </recommendedName>
    <alternativeName>
        <fullName evidence="11">Choline phosphatase</fullName>
    </alternativeName>
</protein>
<name>A0ABT3HEQ6_9HYPH</name>
<sequence>MEPLSVEQLKRVSAAYRELIKIHPELELRPARSNGMATRASDGLGKVVRSALPAESDAAVARVVNELVALSQGRPAILIRHDDFDLTPHEALPDVLSNLLKQNRAALRTAIRGVGRIEVSNHPLRSWIGTGFVVASPRGDAIVVTNQHVAAELAFRRDDGTFSFVEGLEDGSPVAASLDMGEEVSSVSGDNSLTVPIAEVLHIEAGGGPDIALLRLVDSAATDALPRMNLAEGSGNGTPVAAIGYPARDTRETDLNVVLDLLGDVFNKKRLAPGILKEVMDRRLSHDCSTLGGNSGSPLVDLRSATVVGLHYGGTFPNPINHAVPARIIADRLAESARPVRRPPADVIKEGGGKVMVPVPGSRTLTVEVPLRITVEIGEPAGAASPRSIDVAVDSANQAYAGMPGVVAVRRGIVVSNGQYTNDPAVIVAIDYLKPGAEATIAALPATRDGFPLQVRAATAEELLRVHRSLAVEAVPRINYVVPQDLSLDPVDEEMFAVFHVSPDAGWPQLREFLERTNETLTLGLYNFATDHVRRVLEQAVAPEPKTFDLVLGDAAIDREDTKEFEEELVDDFSALMGDRFRCELADGQRRLFAGHYHIKVAIRDSEAFWLSSGNWEPSNQPEVDPVATGETGFGLLRDRNREWHAIVLNRQLAETFEKYIRYDLDSYREIRTGVRELPPGLDMPMVLVPRATTIQERSPGEARYFAPLVVNRRLKIQPLLTPDNFIGHVQALVDSATSSIDLQNQTLKWRHNNVDPRFERLMNTILDKHRNGVAVRFILRGDFSPEMKELLVEHGFDPGQIRLISRCHTKGMIVDGRRVLLGSHNLSEHGAIVNRDASLIVDDEEVAQYFARIFQFDWNRASSRVHETPPGIILHHRGDAVPEGYEVVPLMDIAV</sequence>
<keyword evidence="14" id="KW-1185">Reference proteome</keyword>
<dbReference type="RefSeq" id="WP_264602480.1">
    <property type="nucleotide sequence ID" value="NZ_JAOQNS010000009.1"/>
</dbReference>
<evidence type="ECO:0000256" key="10">
    <source>
        <dbReference type="ARBA" id="ARBA00023098"/>
    </source>
</evidence>
<dbReference type="PROSITE" id="PS50035">
    <property type="entry name" value="PLD"/>
    <property type="match status" value="1"/>
</dbReference>
<dbReference type="SUPFAM" id="SSF56024">
    <property type="entry name" value="Phospholipase D/nuclease"/>
    <property type="match status" value="2"/>
</dbReference>
<comment type="subcellular location">
    <subcellularLocation>
        <location evidence="3">Secreted</location>
    </subcellularLocation>
</comment>
<gene>
    <name evidence="13" type="ORF">M2319_003239</name>
</gene>
<comment type="caution">
    <text evidence="13">The sequence shown here is derived from an EMBL/GenBank/DDBJ whole genome shotgun (WGS) entry which is preliminary data.</text>
</comment>
<dbReference type="Gene3D" id="2.40.10.10">
    <property type="entry name" value="Trypsin-like serine proteases"/>
    <property type="match status" value="1"/>
</dbReference>
<keyword evidence="9" id="KW-0442">Lipid degradation</keyword>
<evidence type="ECO:0000313" key="13">
    <source>
        <dbReference type="EMBL" id="MCW2308890.1"/>
    </source>
</evidence>
<dbReference type="InterPro" id="IPR001736">
    <property type="entry name" value="PLipase_D/transphosphatidylase"/>
</dbReference>
<evidence type="ECO:0000256" key="3">
    <source>
        <dbReference type="ARBA" id="ARBA00004613"/>
    </source>
</evidence>
<evidence type="ECO:0000256" key="7">
    <source>
        <dbReference type="ARBA" id="ARBA00022525"/>
    </source>
</evidence>
<dbReference type="PANTHER" id="PTHR43856">
    <property type="entry name" value="CARDIOLIPIN HYDROLASE"/>
    <property type="match status" value="1"/>
</dbReference>
<dbReference type="Gene3D" id="3.30.870.10">
    <property type="entry name" value="Endonuclease Chain A"/>
    <property type="match status" value="2"/>
</dbReference>
<dbReference type="SUPFAM" id="SSF50494">
    <property type="entry name" value="Trypsin-like serine proteases"/>
    <property type="match status" value="1"/>
</dbReference>
<comment type="similarity">
    <text evidence="4">Belongs to the phospholipase D family.</text>
</comment>
<keyword evidence="7" id="KW-0964">Secreted</keyword>
<evidence type="ECO:0000259" key="12">
    <source>
        <dbReference type="PROSITE" id="PS50035"/>
    </source>
</evidence>
<evidence type="ECO:0000256" key="8">
    <source>
        <dbReference type="ARBA" id="ARBA00022801"/>
    </source>
</evidence>
<accession>A0ABT3HEQ6</accession>
<dbReference type="InterPro" id="IPR025202">
    <property type="entry name" value="PLD-like_dom"/>
</dbReference>